<dbReference type="EMBL" id="LAJE02000285">
    <property type="protein sequence ID" value="OEO29402.1"/>
    <property type="molecule type" value="Genomic_DNA"/>
</dbReference>
<evidence type="ECO:0000313" key="3">
    <source>
        <dbReference type="Proteomes" id="UP000095463"/>
    </source>
</evidence>
<dbReference type="InterPro" id="IPR009045">
    <property type="entry name" value="Zn_M74/Hedgehog-like"/>
</dbReference>
<accession>A0A1E5XLF2</accession>
<proteinExistence type="predicted"/>
<keyword evidence="1" id="KW-1133">Transmembrane helix</keyword>
<organism evidence="2 3">
    <name type="scientific">Devosia insulae DS-56</name>
    <dbReference type="NCBI Taxonomy" id="1116389"/>
    <lineage>
        <taxon>Bacteria</taxon>
        <taxon>Pseudomonadati</taxon>
        <taxon>Pseudomonadota</taxon>
        <taxon>Alphaproteobacteria</taxon>
        <taxon>Hyphomicrobiales</taxon>
        <taxon>Devosiaceae</taxon>
        <taxon>Devosia</taxon>
    </lineage>
</organism>
<feature type="transmembrane region" description="Helical" evidence="1">
    <location>
        <begin position="44"/>
        <end position="62"/>
    </location>
</feature>
<evidence type="ECO:0000313" key="2">
    <source>
        <dbReference type="EMBL" id="OEO29402.1"/>
    </source>
</evidence>
<sequence length="275" mass="30088">MLRLVARSLIFVLLTLATQIGGLAYLAALGLARLLRVRHQALRLGLFLLCYGAASISAMLAVPSLGRVPLPCFAGNQQALAAQSPLYCVLNRNYVTPELREAAQALAEHVDTEFPGTTTLALDGGFPFLDGFPLLPHLSHGNGLALDVAYYYEDAESRFRNGVTRSPIGYFAFEQPAASDVHPCLAQQNGLSLRWDFDALQPLFPNYRLERQRTGAALRWLATAGVTRFGVRSVFIEPHLKQSLGVNSSHIRFQGCRAARHDDHLHIQLGRSGGV</sequence>
<keyword evidence="3" id="KW-1185">Reference proteome</keyword>
<keyword evidence="1" id="KW-0812">Transmembrane</keyword>
<comment type="caution">
    <text evidence="2">The sequence shown here is derived from an EMBL/GenBank/DDBJ whole genome shotgun (WGS) entry which is preliminary data.</text>
</comment>
<dbReference type="AlphaFoldDB" id="A0A1E5XLF2"/>
<name>A0A1E5XLF2_9HYPH</name>
<reference evidence="2 3" key="1">
    <citation type="journal article" date="2015" name="Genome Announc.">
        <title>Genome Assemblies of Three Soil-Associated Devosia species: D. insulae, D. limi, and D. soli.</title>
        <authorList>
            <person name="Hassan Y.I."/>
            <person name="Lepp D."/>
            <person name="Zhou T."/>
        </authorList>
    </citation>
    <scope>NUCLEOTIDE SEQUENCE [LARGE SCALE GENOMIC DNA]</scope>
    <source>
        <strain evidence="2 3">DS-56</strain>
    </source>
</reference>
<protein>
    <submittedName>
        <fullName evidence="2">Uncharacterized protein</fullName>
    </submittedName>
</protein>
<gene>
    <name evidence="2" type="ORF">VW23_025620</name>
</gene>
<evidence type="ECO:0000256" key="1">
    <source>
        <dbReference type="SAM" id="Phobius"/>
    </source>
</evidence>
<dbReference type="OrthoDB" id="655954at2"/>
<dbReference type="RefSeq" id="WP_069911312.1">
    <property type="nucleotide sequence ID" value="NZ_LAJE02000285.1"/>
</dbReference>
<dbReference type="Proteomes" id="UP000095463">
    <property type="component" value="Unassembled WGS sequence"/>
</dbReference>
<keyword evidence="1" id="KW-0472">Membrane</keyword>
<dbReference type="Gene3D" id="3.30.1380.10">
    <property type="match status" value="1"/>
</dbReference>
<feature type="transmembrane region" description="Helical" evidence="1">
    <location>
        <begin position="6"/>
        <end position="32"/>
    </location>
</feature>